<feature type="transmembrane region" description="Helical" evidence="1">
    <location>
        <begin position="104"/>
        <end position="123"/>
    </location>
</feature>
<accession>A0ABN2ZBF5</accession>
<comment type="caution">
    <text evidence="2">The sequence shown here is derived from an EMBL/GenBank/DDBJ whole genome shotgun (WGS) entry which is preliminary data.</text>
</comment>
<evidence type="ECO:0000313" key="3">
    <source>
        <dbReference type="Proteomes" id="UP001501020"/>
    </source>
</evidence>
<keyword evidence="1" id="KW-0812">Transmembrane</keyword>
<dbReference type="EMBL" id="BAAAMR010000029">
    <property type="protein sequence ID" value="GAA2139620.1"/>
    <property type="molecule type" value="Genomic_DNA"/>
</dbReference>
<feature type="transmembrane region" description="Helical" evidence="1">
    <location>
        <begin position="71"/>
        <end position="92"/>
    </location>
</feature>
<keyword evidence="1" id="KW-1133">Transmembrane helix</keyword>
<sequence>MRELTVRDRVPANTMTGMDALDESTSRDPRDLRAFRAITLLTGAYLVLSWLTMAAVYLLRDHHSMVNDTVWVRGTIVAVVSVISFALARRTARGSRGAYRRLRIFSAVMVAAVVVIVSIPGFLPPWMKVEQAVCGLLLLCVVAITAGRRMRALFAAASAGRSGAESDGR</sequence>
<keyword evidence="1" id="KW-0472">Membrane</keyword>
<dbReference type="Proteomes" id="UP001501020">
    <property type="component" value="Unassembled WGS sequence"/>
</dbReference>
<evidence type="ECO:0000313" key="2">
    <source>
        <dbReference type="EMBL" id="GAA2139620.1"/>
    </source>
</evidence>
<evidence type="ECO:0008006" key="4">
    <source>
        <dbReference type="Google" id="ProtNLM"/>
    </source>
</evidence>
<organism evidence="2 3">
    <name type="scientific">Actinomadura napierensis</name>
    <dbReference type="NCBI Taxonomy" id="267854"/>
    <lineage>
        <taxon>Bacteria</taxon>
        <taxon>Bacillati</taxon>
        <taxon>Actinomycetota</taxon>
        <taxon>Actinomycetes</taxon>
        <taxon>Streptosporangiales</taxon>
        <taxon>Thermomonosporaceae</taxon>
        <taxon>Actinomadura</taxon>
    </lineage>
</organism>
<keyword evidence="3" id="KW-1185">Reference proteome</keyword>
<reference evidence="2 3" key="1">
    <citation type="journal article" date="2019" name="Int. J. Syst. Evol. Microbiol.">
        <title>The Global Catalogue of Microorganisms (GCM) 10K type strain sequencing project: providing services to taxonomists for standard genome sequencing and annotation.</title>
        <authorList>
            <consortium name="The Broad Institute Genomics Platform"/>
            <consortium name="The Broad Institute Genome Sequencing Center for Infectious Disease"/>
            <person name="Wu L."/>
            <person name="Ma J."/>
        </authorList>
    </citation>
    <scope>NUCLEOTIDE SEQUENCE [LARGE SCALE GENOMIC DNA]</scope>
    <source>
        <strain evidence="2 3">JCM 13850</strain>
    </source>
</reference>
<protein>
    <recommendedName>
        <fullName evidence="4">Integral membrane protein</fullName>
    </recommendedName>
</protein>
<proteinExistence type="predicted"/>
<gene>
    <name evidence="2" type="ORF">GCM10009727_36100</name>
</gene>
<feature type="transmembrane region" description="Helical" evidence="1">
    <location>
        <begin position="129"/>
        <end position="147"/>
    </location>
</feature>
<feature type="transmembrane region" description="Helical" evidence="1">
    <location>
        <begin position="37"/>
        <end position="59"/>
    </location>
</feature>
<name>A0ABN2ZBF5_9ACTN</name>
<evidence type="ECO:0000256" key="1">
    <source>
        <dbReference type="SAM" id="Phobius"/>
    </source>
</evidence>